<evidence type="ECO:0000256" key="7">
    <source>
        <dbReference type="ARBA" id="ARBA00022801"/>
    </source>
</evidence>
<comment type="caution">
    <text evidence="13">The sequence shown here is derived from an EMBL/GenBank/DDBJ whole genome shotgun (WGS) entry which is preliminary data.</text>
</comment>
<keyword evidence="5" id="KW-0479">Metal-binding</keyword>
<dbReference type="GO" id="GO:0044715">
    <property type="term" value="F:8-oxo-dGDP phosphatase activity"/>
    <property type="evidence" value="ECO:0007669"/>
    <property type="project" value="TreeGrafter"/>
</dbReference>
<keyword evidence="4" id="KW-0235">DNA replication</keyword>
<dbReference type="PROSITE" id="PS51462">
    <property type="entry name" value="NUDIX"/>
    <property type="match status" value="1"/>
</dbReference>
<dbReference type="GO" id="GO:0006281">
    <property type="term" value="P:DNA repair"/>
    <property type="evidence" value="ECO:0007669"/>
    <property type="project" value="UniProtKB-KW"/>
</dbReference>
<evidence type="ECO:0000313" key="13">
    <source>
        <dbReference type="EMBL" id="KKN25850.1"/>
    </source>
</evidence>
<evidence type="ECO:0000256" key="4">
    <source>
        <dbReference type="ARBA" id="ARBA00022705"/>
    </source>
</evidence>
<dbReference type="InterPro" id="IPR015797">
    <property type="entry name" value="NUDIX_hydrolase-like_dom_sf"/>
</dbReference>
<dbReference type="GO" id="GO:0044716">
    <property type="term" value="F:8-oxo-GDP phosphatase activity"/>
    <property type="evidence" value="ECO:0007669"/>
    <property type="project" value="TreeGrafter"/>
</dbReference>
<organism evidence="13">
    <name type="scientific">marine sediment metagenome</name>
    <dbReference type="NCBI Taxonomy" id="412755"/>
    <lineage>
        <taxon>unclassified sequences</taxon>
        <taxon>metagenomes</taxon>
        <taxon>ecological metagenomes</taxon>
    </lineage>
</organism>
<gene>
    <name evidence="13" type="ORF">LCGC14_0880600</name>
</gene>
<dbReference type="SUPFAM" id="SSF55811">
    <property type="entry name" value="Nudix"/>
    <property type="match status" value="1"/>
</dbReference>
<keyword evidence="9" id="KW-0234">DNA repair</keyword>
<dbReference type="GO" id="GO:0046872">
    <property type="term" value="F:metal ion binding"/>
    <property type="evidence" value="ECO:0007669"/>
    <property type="project" value="UniProtKB-KW"/>
</dbReference>
<dbReference type="AlphaFoldDB" id="A0A0F9P221"/>
<dbReference type="FunFam" id="3.90.79.10:FF:000014">
    <property type="entry name" value="8-oxo-dGTP diphosphatase MutT"/>
    <property type="match status" value="1"/>
</dbReference>
<accession>A0A0F9P221</accession>
<comment type="similarity">
    <text evidence="2">Belongs to the Nudix hydrolase family.</text>
</comment>
<dbReference type="InterPro" id="IPR003561">
    <property type="entry name" value="Mutator_MutT"/>
</dbReference>
<feature type="domain" description="Nudix hydrolase" evidence="12">
    <location>
        <begin position="4"/>
        <end position="130"/>
    </location>
</feature>
<evidence type="ECO:0000256" key="10">
    <source>
        <dbReference type="ARBA" id="ARBA00035861"/>
    </source>
</evidence>
<evidence type="ECO:0000259" key="12">
    <source>
        <dbReference type="PROSITE" id="PS51462"/>
    </source>
</evidence>
<dbReference type="GO" id="GO:0008413">
    <property type="term" value="F:8-oxo-7,8-dihydroguanosine triphosphate pyrophosphatase activity"/>
    <property type="evidence" value="ECO:0007669"/>
    <property type="project" value="InterPro"/>
</dbReference>
<dbReference type="EMBL" id="LAZR01002766">
    <property type="protein sequence ID" value="KKN25850.1"/>
    <property type="molecule type" value="Genomic_DNA"/>
</dbReference>
<dbReference type="PRINTS" id="PR00502">
    <property type="entry name" value="NUDIXFAMILY"/>
</dbReference>
<name>A0A0F9P221_9ZZZZ</name>
<dbReference type="PANTHER" id="PTHR47707:SF1">
    <property type="entry name" value="NUDIX HYDROLASE FAMILY PROTEIN"/>
    <property type="match status" value="1"/>
</dbReference>
<dbReference type="GO" id="GO:0035539">
    <property type="term" value="F:8-oxo-7,8-dihydrodeoxyguanosine triphosphate pyrophosphatase activity"/>
    <property type="evidence" value="ECO:0007669"/>
    <property type="project" value="UniProtKB-EC"/>
</dbReference>
<comment type="cofactor">
    <cofactor evidence="1">
        <name>Mg(2+)</name>
        <dbReference type="ChEBI" id="CHEBI:18420"/>
    </cofactor>
</comment>
<dbReference type="Pfam" id="PF14815">
    <property type="entry name" value="NUDIX_4"/>
    <property type="match status" value="1"/>
</dbReference>
<dbReference type="PANTHER" id="PTHR47707">
    <property type="entry name" value="8-OXO-DGTP DIPHOSPHATASE"/>
    <property type="match status" value="1"/>
</dbReference>
<dbReference type="InterPro" id="IPR020476">
    <property type="entry name" value="Nudix_hydrolase"/>
</dbReference>
<dbReference type="InterPro" id="IPR000086">
    <property type="entry name" value="NUDIX_hydrolase_dom"/>
</dbReference>
<evidence type="ECO:0000256" key="2">
    <source>
        <dbReference type="ARBA" id="ARBA00005582"/>
    </source>
</evidence>
<evidence type="ECO:0000256" key="6">
    <source>
        <dbReference type="ARBA" id="ARBA00022763"/>
    </source>
</evidence>
<keyword evidence="3" id="KW-0515">Mutator protein</keyword>
<evidence type="ECO:0000256" key="9">
    <source>
        <dbReference type="ARBA" id="ARBA00023204"/>
    </source>
</evidence>
<evidence type="ECO:0000256" key="8">
    <source>
        <dbReference type="ARBA" id="ARBA00022842"/>
    </source>
</evidence>
<dbReference type="Gene3D" id="3.90.79.10">
    <property type="entry name" value="Nucleoside Triphosphate Pyrophosphohydrolase"/>
    <property type="match status" value="1"/>
</dbReference>
<dbReference type="InterPro" id="IPR029119">
    <property type="entry name" value="MutY_C"/>
</dbReference>
<evidence type="ECO:0000256" key="1">
    <source>
        <dbReference type="ARBA" id="ARBA00001946"/>
    </source>
</evidence>
<dbReference type="GO" id="GO:0006260">
    <property type="term" value="P:DNA replication"/>
    <property type="evidence" value="ECO:0007669"/>
    <property type="project" value="UniProtKB-KW"/>
</dbReference>
<evidence type="ECO:0000256" key="3">
    <source>
        <dbReference type="ARBA" id="ARBA00022457"/>
    </source>
</evidence>
<dbReference type="InterPro" id="IPR047127">
    <property type="entry name" value="MutT-like"/>
</dbReference>
<reference evidence="13" key="1">
    <citation type="journal article" date="2015" name="Nature">
        <title>Complex archaea that bridge the gap between prokaryotes and eukaryotes.</title>
        <authorList>
            <person name="Spang A."/>
            <person name="Saw J.H."/>
            <person name="Jorgensen S.L."/>
            <person name="Zaremba-Niedzwiedzka K."/>
            <person name="Martijn J."/>
            <person name="Lind A.E."/>
            <person name="van Eijk R."/>
            <person name="Schleper C."/>
            <person name="Guy L."/>
            <person name="Ettema T.J."/>
        </authorList>
    </citation>
    <scope>NUCLEOTIDE SEQUENCE</scope>
</reference>
<evidence type="ECO:0000256" key="5">
    <source>
        <dbReference type="ARBA" id="ARBA00022723"/>
    </source>
</evidence>
<dbReference type="NCBIfam" id="TIGR00586">
    <property type="entry name" value="mutt"/>
    <property type="match status" value="1"/>
</dbReference>
<sequence length="134" mass="15165">MKKIIHVAVATIVNDNNEVLLALRQAHQHLANLWEFPGGKVEENETVYDALKREIEEELALTVIAAKPLLTVSHEYDDRSVLLDVWYVDKFDGMPLGREGQKLQWCAIADLKDIDFPSANVPIISSLQALVFQR</sequence>
<keyword evidence="8" id="KW-0460">Magnesium</keyword>
<keyword evidence="7" id="KW-0378">Hydrolase</keyword>
<keyword evidence="6" id="KW-0227">DNA damage</keyword>
<protein>
    <recommendedName>
        <fullName evidence="11">8-oxo-dGTP diphosphatase</fullName>
        <ecNumber evidence="11">3.6.1.55</ecNumber>
    </recommendedName>
</protein>
<dbReference type="CDD" id="cd03425">
    <property type="entry name" value="NUDIX_MutT_NudA_like"/>
    <property type="match status" value="1"/>
</dbReference>
<evidence type="ECO:0000256" key="11">
    <source>
        <dbReference type="ARBA" id="ARBA00038905"/>
    </source>
</evidence>
<proteinExistence type="inferred from homology"/>
<dbReference type="EC" id="3.6.1.55" evidence="11"/>
<comment type="catalytic activity">
    <reaction evidence="10">
        <text>8-oxo-dGTP + H2O = 8-oxo-dGMP + diphosphate + H(+)</text>
        <dbReference type="Rhea" id="RHEA:31575"/>
        <dbReference type="ChEBI" id="CHEBI:15377"/>
        <dbReference type="ChEBI" id="CHEBI:15378"/>
        <dbReference type="ChEBI" id="CHEBI:33019"/>
        <dbReference type="ChEBI" id="CHEBI:63224"/>
        <dbReference type="ChEBI" id="CHEBI:77896"/>
        <dbReference type="EC" id="3.6.1.55"/>
    </reaction>
</comment>